<evidence type="ECO:0000313" key="3">
    <source>
        <dbReference type="Proteomes" id="UP000179076"/>
    </source>
</evidence>
<dbReference type="AlphaFoldDB" id="A0A1F6UY47"/>
<accession>A0A1F6UY47</accession>
<name>A0A1F6UY47_9PROT</name>
<evidence type="ECO:0000256" key="1">
    <source>
        <dbReference type="SAM" id="Phobius"/>
    </source>
</evidence>
<keyword evidence="1" id="KW-0472">Membrane</keyword>
<evidence type="ECO:0000313" key="2">
    <source>
        <dbReference type="EMBL" id="OGI62302.1"/>
    </source>
</evidence>
<keyword evidence="1" id="KW-1133">Transmembrane helix</keyword>
<proteinExistence type="predicted"/>
<protein>
    <recommendedName>
        <fullName evidence="4">Toxin CptA</fullName>
    </recommendedName>
</protein>
<dbReference type="EMBL" id="MFSP01000180">
    <property type="protein sequence ID" value="OGI62302.1"/>
    <property type="molecule type" value="Genomic_DNA"/>
</dbReference>
<evidence type="ECO:0008006" key="4">
    <source>
        <dbReference type="Google" id="ProtNLM"/>
    </source>
</evidence>
<dbReference type="Proteomes" id="UP000179076">
    <property type="component" value="Unassembled WGS sequence"/>
</dbReference>
<organism evidence="2 3">
    <name type="scientific">Candidatus Muproteobacteria bacterium RBG_16_60_9</name>
    <dbReference type="NCBI Taxonomy" id="1817755"/>
    <lineage>
        <taxon>Bacteria</taxon>
        <taxon>Pseudomonadati</taxon>
        <taxon>Pseudomonadota</taxon>
        <taxon>Candidatus Muproteobacteria</taxon>
    </lineage>
</organism>
<feature type="transmembrane region" description="Helical" evidence="1">
    <location>
        <begin position="42"/>
        <end position="60"/>
    </location>
</feature>
<sequence length="150" mass="16739">MYAESPDSLGVELGPSRVLTAVLVLLHFGAVVLALVVPLALVFRATLVILIALSFYVGVYRHGLRRGGNAIVALMLSGEDECTVRRRNTTEWETGRVVDRWVQPWLTILTVRSDARRWSTSIVICADAVAPDAFRRLRVRLRLRTEAARV</sequence>
<feature type="transmembrane region" description="Helical" evidence="1">
    <location>
        <begin position="18"/>
        <end position="36"/>
    </location>
</feature>
<reference evidence="2 3" key="1">
    <citation type="journal article" date="2016" name="Nat. Commun.">
        <title>Thousands of microbial genomes shed light on interconnected biogeochemical processes in an aquifer system.</title>
        <authorList>
            <person name="Anantharaman K."/>
            <person name="Brown C.T."/>
            <person name="Hug L.A."/>
            <person name="Sharon I."/>
            <person name="Castelle C.J."/>
            <person name="Probst A.J."/>
            <person name="Thomas B.C."/>
            <person name="Singh A."/>
            <person name="Wilkins M.J."/>
            <person name="Karaoz U."/>
            <person name="Brodie E.L."/>
            <person name="Williams K.H."/>
            <person name="Hubbard S.S."/>
            <person name="Banfield J.F."/>
        </authorList>
    </citation>
    <scope>NUCLEOTIDE SEQUENCE [LARGE SCALE GENOMIC DNA]</scope>
</reference>
<dbReference type="Pfam" id="PF07254">
    <property type="entry name" value="Cpta_toxin"/>
    <property type="match status" value="1"/>
</dbReference>
<dbReference type="InterPro" id="IPR009883">
    <property type="entry name" value="YgfX"/>
</dbReference>
<gene>
    <name evidence="2" type="ORF">A2W18_03985</name>
</gene>
<comment type="caution">
    <text evidence="2">The sequence shown here is derived from an EMBL/GenBank/DDBJ whole genome shotgun (WGS) entry which is preliminary data.</text>
</comment>
<keyword evidence="1" id="KW-0812">Transmembrane</keyword>